<dbReference type="EMBL" id="CP048836">
    <property type="protein sequence ID" value="QID19773.1"/>
    <property type="molecule type" value="Genomic_DNA"/>
</dbReference>
<evidence type="ECO:0000259" key="9">
    <source>
        <dbReference type="PROSITE" id="PS51755"/>
    </source>
</evidence>
<proteinExistence type="predicted"/>
<evidence type="ECO:0000256" key="7">
    <source>
        <dbReference type="PROSITE-ProRule" id="PRU01091"/>
    </source>
</evidence>
<dbReference type="Gene3D" id="3.40.50.2300">
    <property type="match status" value="1"/>
</dbReference>
<keyword evidence="1 6" id="KW-0597">Phosphoprotein</keyword>
<dbReference type="SUPFAM" id="SSF52172">
    <property type="entry name" value="CheY-like"/>
    <property type="match status" value="1"/>
</dbReference>
<dbReference type="SMART" id="SM00862">
    <property type="entry name" value="Trans_reg_C"/>
    <property type="match status" value="1"/>
</dbReference>
<keyword evidence="11" id="KW-1185">Reference proteome</keyword>
<dbReference type="InterPro" id="IPR016032">
    <property type="entry name" value="Sig_transdc_resp-reg_C-effctor"/>
</dbReference>
<dbReference type="Gene3D" id="6.10.250.690">
    <property type="match status" value="1"/>
</dbReference>
<evidence type="ECO:0000256" key="6">
    <source>
        <dbReference type="PROSITE-ProRule" id="PRU00169"/>
    </source>
</evidence>
<keyword evidence="2" id="KW-0902">Two-component regulatory system</keyword>
<dbReference type="GO" id="GO:0032993">
    <property type="term" value="C:protein-DNA complex"/>
    <property type="evidence" value="ECO:0007669"/>
    <property type="project" value="TreeGrafter"/>
</dbReference>
<dbReference type="GO" id="GO:0006355">
    <property type="term" value="P:regulation of DNA-templated transcription"/>
    <property type="evidence" value="ECO:0007669"/>
    <property type="project" value="InterPro"/>
</dbReference>
<keyword evidence="5" id="KW-0804">Transcription</keyword>
<dbReference type="SUPFAM" id="SSF46894">
    <property type="entry name" value="C-terminal effector domain of the bipartite response regulators"/>
    <property type="match status" value="1"/>
</dbReference>
<dbReference type="InterPro" id="IPR039420">
    <property type="entry name" value="WalR-like"/>
</dbReference>
<dbReference type="PANTHER" id="PTHR48111">
    <property type="entry name" value="REGULATOR OF RPOS"/>
    <property type="match status" value="1"/>
</dbReference>
<protein>
    <submittedName>
        <fullName evidence="10">Response regulator transcription factor</fullName>
    </submittedName>
</protein>
<gene>
    <name evidence="10" type="ORF">G3580_08355</name>
</gene>
<dbReference type="InterPro" id="IPR011006">
    <property type="entry name" value="CheY-like_superfamily"/>
</dbReference>
<accession>A0A6C1B8R4</accession>
<keyword evidence="4 7" id="KW-0238">DNA-binding</keyword>
<evidence type="ECO:0000256" key="3">
    <source>
        <dbReference type="ARBA" id="ARBA00023015"/>
    </source>
</evidence>
<feature type="domain" description="Response regulatory" evidence="8">
    <location>
        <begin position="1"/>
        <end position="114"/>
    </location>
</feature>
<dbReference type="InterPro" id="IPR036388">
    <property type="entry name" value="WH-like_DNA-bd_sf"/>
</dbReference>
<dbReference type="AlphaFoldDB" id="A0A6C1B8R4"/>
<dbReference type="InterPro" id="IPR001867">
    <property type="entry name" value="OmpR/PhoB-type_DNA-bd"/>
</dbReference>
<evidence type="ECO:0000259" key="8">
    <source>
        <dbReference type="PROSITE" id="PS50110"/>
    </source>
</evidence>
<dbReference type="PROSITE" id="PS51755">
    <property type="entry name" value="OMPR_PHOB"/>
    <property type="match status" value="1"/>
</dbReference>
<name>A0A6C1B8R4_9RHOO</name>
<dbReference type="GO" id="GO:0000976">
    <property type="term" value="F:transcription cis-regulatory region binding"/>
    <property type="evidence" value="ECO:0007669"/>
    <property type="project" value="TreeGrafter"/>
</dbReference>
<dbReference type="PANTHER" id="PTHR48111:SF4">
    <property type="entry name" value="DNA-BINDING DUAL TRANSCRIPTIONAL REGULATOR OMPR"/>
    <property type="match status" value="1"/>
</dbReference>
<evidence type="ECO:0000256" key="2">
    <source>
        <dbReference type="ARBA" id="ARBA00023012"/>
    </source>
</evidence>
<feature type="DNA-binding region" description="OmpR/PhoB-type" evidence="7">
    <location>
        <begin position="128"/>
        <end position="225"/>
    </location>
</feature>
<dbReference type="Gene3D" id="1.10.10.10">
    <property type="entry name" value="Winged helix-like DNA-binding domain superfamily/Winged helix DNA-binding domain"/>
    <property type="match status" value="1"/>
</dbReference>
<sequence length="230" mass="26398">MIYLVEDDPAVAELIGRTLQKYDFRCRHFDTGNAFLRQLRSESPQLVILDLQLPDMDALQIVSQLRAAHRFGLMIVTGRDDSHDRVLGLELGADDYVTKPFEPRELIARVRSVLRRYQAPPDPARQAVRRARFAGWRFDLGTYQLCSPDGDTTTLSQAEAQLLTVMLEHPNQILSRDQLLDGRNVVALDRSIDLRISRLRRRLEDNPQHARLIKTVYGAGYLFSAQVDWE</sequence>
<dbReference type="GO" id="GO:0005829">
    <property type="term" value="C:cytosol"/>
    <property type="evidence" value="ECO:0007669"/>
    <property type="project" value="TreeGrafter"/>
</dbReference>
<dbReference type="CDD" id="cd00383">
    <property type="entry name" value="trans_reg_C"/>
    <property type="match status" value="1"/>
</dbReference>
<dbReference type="Pfam" id="PF00486">
    <property type="entry name" value="Trans_reg_C"/>
    <property type="match status" value="1"/>
</dbReference>
<reference evidence="10 11" key="1">
    <citation type="submission" date="2020-02" db="EMBL/GenBank/DDBJ databases">
        <title>Nitrogenibacter mangrovi gen. nov., sp. nov. isolated from mangrove sediment, a denitrifying betaproteobacterium.</title>
        <authorList>
            <person name="Liao H."/>
            <person name="Tian Y."/>
        </authorList>
    </citation>
    <scope>NUCLEOTIDE SEQUENCE [LARGE SCALE GENOMIC DNA]</scope>
    <source>
        <strain evidence="10 11">M9-3-2</strain>
    </source>
</reference>
<feature type="domain" description="OmpR/PhoB-type" evidence="9">
    <location>
        <begin position="128"/>
        <end position="225"/>
    </location>
</feature>
<evidence type="ECO:0000256" key="4">
    <source>
        <dbReference type="ARBA" id="ARBA00023125"/>
    </source>
</evidence>
<dbReference type="SMART" id="SM00448">
    <property type="entry name" value="REC"/>
    <property type="match status" value="1"/>
</dbReference>
<evidence type="ECO:0000256" key="5">
    <source>
        <dbReference type="ARBA" id="ARBA00023163"/>
    </source>
</evidence>
<dbReference type="PROSITE" id="PS50110">
    <property type="entry name" value="RESPONSE_REGULATORY"/>
    <property type="match status" value="1"/>
</dbReference>
<evidence type="ECO:0000313" key="11">
    <source>
        <dbReference type="Proteomes" id="UP000501991"/>
    </source>
</evidence>
<organism evidence="10 11">
    <name type="scientific">Nitrogeniibacter mangrovi</name>
    <dbReference type="NCBI Taxonomy" id="2016596"/>
    <lineage>
        <taxon>Bacteria</taxon>
        <taxon>Pseudomonadati</taxon>
        <taxon>Pseudomonadota</taxon>
        <taxon>Betaproteobacteria</taxon>
        <taxon>Rhodocyclales</taxon>
        <taxon>Zoogloeaceae</taxon>
        <taxon>Nitrogeniibacter</taxon>
    </lineage>
</organism>
<dbReference type="Proteomes" id="UP000501991">
    <property type="component" value="Chromosome"/>
</dbReference>
<feature type="modified residue" description="4-aspartylphosphate" evidence="6">
    <location>
        <position position="50"/>
    </location>
</feature>
<dbReference type="InterPro" id="IPR001789">
    <property type="entry name" value="Sig_transdc_resp-reg_receiver"/>
</dbReference>
<evidence type="ECO:0000313" key="10">
    <source>
        <dbReference type="EMBL" id="QID19773.1"/>
    </source>
</evidence>
<dbReference type="KEGG" id="azq:G3580_08355"/>
<keyword evidence="3" id="KW-0805">Transcription regulation</keyword>
<dbReference type="Pfam" id="PF00072">
    <property type="entry name" value="Response_reg"/>
    <property type="match status" value="1"/>
</dbReference>
<evidence type="ECO:0000256" key="1">
    <source>
        <dbReference type="ARBA" id="ARBA00022553"/>
    </source>
</evidence>
<dbReference type="GO" id="GO:0000156">
    <property type="term" value="F:phosphorelay response regulator activity"/>
    <property type="evidence" value="ECO:0007669"/>
    <property type="project" value="TreeGrafter"/>
</dbReference>